<dbReference type="SUPFAM" id="SSF46785">
    <property type="entry name" value="Winged helix' DNA-binding domain"/>
    <property type="match status" value="1"/>
</dbReference>
<accession>A0A202EC85</accession>
<reference evidence="6 7" key="1">
    <citation type="submission" date="2017-02" db="EMBL/GenBank/DDBJ databases">
        <title>Natronthermophilus aegyptiacus gen. nov.,sp. nov., an aerobic, extremely halophilic alkalithermophilic archaeon isolated from the athalassohaline Wadi An Natrun, Egypt.</title>
        <authorList>
            <person name="Zhao B."/>
        </authorList>
    </citation>
    <scope>NUCLEOTIDE SEQUENCE [LARGE SCALE GENOMIC DNA]</scope>
    <source>
        <strain evidence="6 7">CGMCC 1.3597</strain>
    </source>
</reference>
<dbReference type="PROSITE" id="PS51077">
    <property type="entry name" value="HTH_ICLR"/>
    <property type="match status" value="1"/>
</dbReference>
<dbReference type="EMBL" id="MWPH01000001">
    <property type="protein sequence ID" value="OVE85845.1"/>
    <property type="molecule type" value="Genomic_DNA"/>
</dbReference>
<dbReference type="Gene3D" id="1.10.10.10">
    <property type="entry name" value="Winged helix-like DNA-binding domain superfamily/Winged helix DNA-binding domain"/>
    <property type="match status" value="1"/>
</dbReference>
<dbReference type="SMART" id="SM00346">
    <property type="entry name" value="HTH_ICLR"/>
    <property type="match status" value="1"/>
</dbReference>
<dbReference type="GO" id="GO:0003700">
    <property type="term" value="F:DNA-binding transcription factor activity"/>
    <property type="evidence" value="ECO:0007669"/>
    <property type="project" value="TreeGrafter"/>
</dbReference>
<dbReference type="InterPro" id="IPR005471">
    <property type="entry name" value="Tscrpt_reg_IclR_N"/>
</dbReference>
<evidence type="ECO:0000256" key="2">
    <source>
        <dbReference type="ARBA" id="ARBA00023125"/>
    </source>
</evidence>
<dbReference type="OrthoDB" id="14763at2157"/>
<dbReference type="SUPFAM" id="SSF55781">
    <property type="entry name" value="GAF domain-like"/>
    <property type="match status" value="1"/>
</dbReference>
<dbReference type="Pfam" id="PF09339">
    <property type="entry name" value="HTH_IclR"/>
    <property type="match status" value="1"/>
</dbReference>
<dbReference type="InterPro" id="IPR036388">
    <property type="entry name" value="WH-like_DNA-bd_sf"/>
</dbReference>
<sequence length="254" mass="28049">MAHNARSPVQAAATTFHIIETLHELNGAGVAELAAELEMPKSTVHDHLQTLTSAEYLINDNGTYHVGARFLELGGFARSQMKLYQVASPELKKLADETGEHANLMIEEHGKGIFLNKFKGQDAVTLDTHIGKRVHLHTTALGKSILSQRPESEVDEIIERHGLPGVTEQTVTDREELKTELEEIRERGYAIDDEERVLGMRCVAAPICDEDETPLGAISVSGPTNRFNDSVFEDEIPKHVLSTANVIEVNMTYS</sequence>
<evidence type="ECO:0000259" key="5">
    <source>
        <dbReference type="PROSITE" id="PS51078"/>
    </source>
</evidence>
<keyword evidence="3" id="KW-0804">Transcription</keyword>
<dbReference type="InterPro" id="IPR014757">
    <property type="entry name" value="Tscrpt_reg_IclR_C"/>
</dbReference>
<dbReference type="RefSeq" id="WP_054862240.1">
    <property type="nucleotide sequence ID" value="NZ_MWPH01000001.1"/>
</dbReference>
<protein>
    <submittedName>
        <fullName evidence="6">IclR family transcriptional regulator</fullName>
    </submittedName>
</protein>
<dbReference type="Proteomes" id="UP000196084">
    <property type="component" value="Unassembled WGS sequence"/>
</dbReference>
<evidence type="ECO:0000256" key="3">
    <source>
        <dbReference type="ARBA" id="ARBA00023163"/>
    </source>
</evidence>
<dbReference type="InterPro" id="IPR050707">
    <property type="entry name" value="HTH_MetabolicPath_Reg"/>
</dbReference>
<comment type="caution">
    <text evidence="6">The sequence shown here is derived from an EMBL/GenBank/DDBJ whole genome shotgun (WGS) entry which is preliminary data.</text>
</comment>
<evidence type="ECO:0000313" key="6">
    <source>
        <dbReference type="EMBL" id="OVE85845.1"/>
    </source>
</evidence>
<evidence type="ECO:0000256" key="1">
    <source>
        <dbReference type="ARBA" id="ARBA00023015"/>
    </source>
</evidence>
<dbReference type="Gene3D" id="3.30.450.40">
    <property type="match status" value="1"/>
</dbReference>
<gene>
    <name evidence="6" type="ORF">B2G88_03260</name>
</gene>
<evidence type="ECO:0000313" key="7">
    <source>
        <dbReference type="Proteomes" id="UP000196084"/>
    </source>
</evidence>
<dbReference type="PROSITE" id="PS51078">
    <property type="entry name" value="ICLR_ED"/>
    <property type="match status" value="1"/>
</dbReference>
<dbReference type="InterPro" id="IPR036390">
    <property type="entry name" value="WH_DNA-bd_sf"/>
</dbReference>
<keyword evidence="7" id="KW-1185">Reference proteome</keyword>
<dbReference type="PANTHER" id="PTHR30136">
    <property type="entry name" value="HELIX-TURN-HELIX TRANSCRIPTIONAL REGULATOR, ICLR FAMILY"/>
    <property type="match status" value="1"/>
</dbReference>
<name>A0A202EC85_9EURY</name>
<keyword evidence="2" id="KW-0238">DNA-binding</keyword>
<feature type="domain" description="IclR-ED" evidence="5">
    <location>
        <begin position="69"/>
        <end position="253"/>
    </location>
</feature>
<dbReference type="GO" id="GO:0045892">
    <property type="term" value="P:negative regulation of DNA-templated transcription"/>
    <property type="evidence" value="ECO:0007669"/>
    <property type="project" value="TreeGrafter"/>
</dbReference>
<dbReference type="GO" id="GO:0003677">
    <property type="term" value="F:DNA binding"/>
    <property type="evidence" value="ECO:0007669"/>
    <property type="project" value="UniProtKB-KW"/>
</dbReference>
<dbReference type="PANTHER" id="PTHR30136:SF35">
    <property type="entry name" value="HTH-TYPE TRANSCRIPTIONAL REGULATOR RV1719"/>
    <property type="match status" value="1"/>
</dbReference>
<dbReference type="Pfam" id="PF01614">
    <property type="entry name" value="IclR_C"/>
    <property type="match status" value="1"/>
</dbReference>
<dbReference type="InterPro" id="IPR029016">
    <property type="entry name" value="GAF-like_dom_sf"/>
</dbReference>
<feature type="domain" description="HTH iclR-type" evidence="4">
    <location>
        <begin position="9"/>
        <end position="68"/>
    </location>
</feature>
<dbReference type="AlphaFoldDB" id="A0A202EC85"/>
<organism evidence="6 7">
    <name type="scientific">Natronolimnobius baerhuensis</name>
    <dbReference type="NCBI Taxonomy" id="253108"/>
    <lineage>
        <taxon>Archaea</taxon>
        <taxon>Methanobacteriati</taxon>
        <taxon>Methanobacteriota</taxon>
        <taxon>Stenosarchaea group</taxon>
        <taxon>Halobacteria</taxon>
        <taxon>Halobacteriales</taxon>
        <taxon>Natrialbaceae</taxon>
        <taxon>Natronolimnobius</taxon>
    </lineage>
</organism>
<proteinExistence type="predicted"/>
<evidence type="ECO:0000259" key="4">
    <source>
        <dbReference type="PROSITE" id="PS51077"/>
    </source>
</evidence>
<keyword evidence="1" id="KW-0805">Transcription regulation</keyword>